<evidence type="ECO:0000313" key="3">
    <source>
        <dbReference type="EMBL" id="OIT37604.1"/>
    </source>
</evidence>
<reference evidence="3" key="1">
    <citation type="submission" date="2016-11" db="EMBL/GenBank/DDBJ databases">
        <title>The genome of Nicotiana attenuata.</title>
        <authorList>
            <person name="Xu S."/>
            <person name="Brockmoeller T."/>
            <person name="Gaquerel E."/>
            <person name="Navarro A."/>
            <person name="Kuhl H."/>
            <person name="Gase K."/>
            <person name="Ling Z."/>
            <person name="Zhou W."/>
            <person name="Kreitzer C."/>
            <person name="Stanke M."/>
            <person name="Tang H."/>
            <person name="Lyons E."/>
            <person name="Pandey P."/>
            <person name="Pandey S.P."/>
            <person name="Timmermann B."/>
            <person name="Baldwin I.T."/>
        </authorList>
    </citation>
    <scope>NUCLEOTIDE SEQUENCE [LARGE SCALE GENOMIC DNA]</scope>
    <source>
        <strain evidence="3">UT</strain>
    </source>
</reference>
<accession>A0A314L9V1</accession>
<dbReference type="STRING" id="49451.A0A314L9V1"/>
<organism evidence="3 4">
    <name type="scientific">Nicotiana attenuata</name>
    <name type="common">Coyote tobacco</name>
    <dbReference type="NCBI Taxonomy" id="49451"/>
    <lineage>
        <taxon>Eukaryota</taxon>
        <taxon>Viridiplantae</taxon>
        <taxon>Streptophyta</taxon>
        <taxon>Embryophyta</taxon>
        <taxon>Tracheophyta</taxon>
        <taxon>Spermatophyta</taxon>
        <taxon>Magnoliopsida</taxon>
        <taxon>eudicotyledons</taxon>
        <taxon>Gunneridae</taxon>
        <taxon>Pentapetalae</taxon>
        <taxon>asterids</taxon>
        <taxon>lamiids</taxon>
        <taxon>Solanales</taxon>
        <taxon>Solanaceae</taxon>
        <taxon>Nicotianoideae</taxon>
        <taxon>Nicotianeae</taxon>
        <taxon>Nicotiana</taxon>
    </lineage>
</organism>
<proteinExistence type="predicted"/>
<dbReference type="Gramene" id="OIT37604">
    <property type="protein sequence ID" value="OIT37604"/>
    <property type="gene ID" value="A4A49_17584"/>
</dbReference>
<keyword evidence="2" id="KW-0812">Transmembrane</keyword>
<evidence type="ECO:0000256" key="1">
    <source>
        <dbReference type="SAM" id="MobiDB-lite"/>
    </source>
</evidence>
<protein>
    <submittedName>
        <fullName evidence="3">Uncharacterized protein</fullName>
    </submittedName>
</protein>
<feature type="compositionally biased region" description="Basic and acidic residues" evidence="1">
    <location>
        <begin position="310"/>
        <end position="331"/>
    </location>
</feature>
<dbReference type="AlphaFoldDB" id="A0A314L9V1"/>
<dbReference type="PANTHER" id="PTHR36760:SF1">
    <property type="entry name" value="ACIDIC LEUCINE-RICH NUCLEAR PHOSPHOPROTEIN 32 FAMILY B PROTEIN"/>
    <property type="match status" value="1"/>
</dbReference>
<evidence type="ECO:0000313" key="4">
    <source>
        <dbReference type="Proteomes" id="UP000187609"/>
    </source>
</evidence>
<comment type="caution">
    <text evidence="3">The sequence shown here is derived from an EMBL/GenBank/DDBJ whole genome shotgun (WGS) entry which is preliminary data.</text>
</comment>
<evidence type="ECO:0000256" key="2">
    <source>
        <dbReference type="SAM" id="Phobius"/>
    </source>
</evidence>
<keyword evidence="2" id="KW-0472">Membrane</keyword>
<feature type="transmembrane region" description="Helical" evidence="2">
    <location>
        <begin position="21"/>
        <end position="42"/>
    </location>
</feature>
<name>A0A314L9V1_NICAT</name>
<feature type="region of interest" description="Disordered" evidence="1">
    <location>
        <begin position="310"/>
        <end position="332"/>
    </location>
</feature>
<dbReference type="EMBL" id="MJEQ01000291">
    <property type="protein sequence ID" value="OIT37604.1"/>
    <property type="molecule type" value="Genomic_DNA"/>
</dbReference>
<feature type="transmembrane region" description="Helical" evidence="2">
    <location>
        <begin position="48"/>
        <end position="70"/>
    </location>
</feature>
<keyword evidence="4" id="KW-1185">Reference proteome</keyword>
<dbReference type="Proteomes" id="UP000187609">
    <property type="component" value="Unassembled WGS sequence"/>
</dbReference>
<dbReference type="PANTHER" id="PTHR36760">
    <property type="entry name" value="ACIDIC LEUCINE-RICH NUCLEAR PHOSPHOPROTEIN 32 FAMILY B PROTEIN"/>
    <property type="match status" value="1"/>
</dbReference>
<dbReference type="SMR" id="A0A314L9V1"/>
<sequence>MSELCLSNTCIKFFGLLISDLTLFCYFILSHPLYFSYFIFFSPYLLKLFSFLSPLFITTSLLLLALLTTLSPAKFISHEKFKSCTENSESEKVSILLSVYHAVVEMLKTQGDVKTDELCRLEDFEVYKIVFQENPIEFLDYTSAEVSEKSVLDSSVQEKDSATATENSGEMEEKTLEDFFKEIDEFESKTWNSDNVERKKIEALGTKADKVVEKQKEEMMMGNGSKEAAAHVDKVKKSHSWRLGENLDYNKSKIMEQNLGSYGSMRKEKEWTRTLACKLYEERHNASDSSGGEGMDLLWETYELDSAKSKVKRDNVNKKKKSGELKSYKKDEEEEEEMNGQLCCLQALKFSAGKMNLGMGRPNLVKISKAIKGFGWLHHVSKKNKVHCGE</sequence>
<keyword evidence="2" id="KW-1133">Transmembrane helix</keyword>
<gene>
    <name evidence="3" type="ORF">A4A49_17584</name>
</gene>